<feature type="non-terminal residue" evidence="1">
    <location>
        <position position="96"/>
    </location>
</feature>
<gene>
    <name evidence="1" type="ORF">BDM02DRAFT_3066898</name>
</gene>
<evidence type="ECO:0000313" key="1">
    <source>
        <dbReference type="EMBL" id="KAF9650792.1"/>
    </source>
</evidence>
<feature type="non-terminal residue" evidence="1">
    <location>
        <position position="1"/>
    </location>
</feature>
<sequence length="96" mass="10126">FKYGGASRFIQEAKEEYGSDLYIISASSGNPTLAVACAPKVLFCKCAVFITRDASQEATESLKPEDVGVVAGGNLYSETLEKTKAAVAANPNAYVL</sequence>
<proteinExistence type="predicted"/>
<reference evidence="1" key="1">
    <citation type="submission" date="2019-10" db="EMBL/GenBank/DDBJ databases">
        <authorList>
            <consortium name="DOE Joint Genome Institute"/>
            <person name="Kuo A."/>
            <person name="Miyauchi S."/>
            <person name="Kiss E."/>
            <person name="Drula E."/>
            <person name="Kohler A."/>
            <person name="Sanchez-Garcia M."/>
            <person name="Andreopoulos B."/>
            <person name="Barry K.W."/>
            <person name="Bonito G."/>
            <person name="Buee M."/>
            <person name="Carver A."/>
            <person name="Chen C."/>
            <person name="Cichocki N."/>
            <person name="Clum A."/>
            <person name="Culley D."/>
            <person name="Crous P.W."/>
            <person name="Fauchery L."/>
            <person name="Girlanda M."/>
            <person name="Hayes R."/>
            <person name="Keri Z."/>
            <person name="Labutti K."/>
            <person name="Lipzen A."/>
            <person name="Lombard V."/>
            <person name="Magnuson J."/>
            <person name="Maillard F."/>
            <person name="Morin E."/>
            <person name="Murat C."/>
            <person name="Nolan M."/>
            <person name="Ohm R."/>
            <person name="Pangilinan J."/>
            <person name="Pereira M."/>
            <person name="Perotto S."/>
            <person name="Peter M."/>
            <person name="Riley R."/>
            <person name="Sitrit Y."/>
            <person name="Stielow B."/>
            <person name="Szollosi G."/>
            <person name="Zifcakova L."/>
            <person name="Stursova M."/>
            <person name="Spatafora J.W."/>
            <person name="Tedersoo L."/>
            <person name="Vaario L.-M."/>
            <person name="Yamada A."/>
            <person name="Yan M."/>
            <person name="Wang P."/>
            <person name="Xu J."/>
            <person name="Bruns T."/>
            <person name="Baldrian P."/>
            <person name="Vilgalys R."/>
            <person name="Henrissat B."/>
            <person name="Grigoriev I.V."/>
            <person name="Hibbett D."/>
            <person name="Nagy L.G."/>
            <person name="Martin F.M."/>
        </authorList>
    </citation>
    <scope>NUCLEOTIDE SEQUENCE</scope>
    <source>
        <strain evidence="1">P2</strain>
    </source>
</reference>
<protein>
    <submittedName>
        <fullName evidence="1">Uncharacterized protein</fullName>
    </submittedName>
</protein>
<evidence type="ECO:0000313" key="2">
    <source>
        <dbReference type="Proteomes" id="UP000886501"/>
    </source>
</evidence>
<comment type="caution">
    <text evidence="1">The sequence shown here is derived from an EMBL/GenBank/DDBJ whole genome shotgun (WGS) entry which is preliminary data.</text>
</comment>
<organism evidence="1 2">
    <name type="scientific">Thelephora ganbajun</name>
    <name type="common">Ganba fungus</name>
    <dbReference type="NCBI Taxonomy" id="370292"/>
    <lineage>
        <taxon>Eukaryota</taxon>
        <taxon>Fungi</taxon>
        <taxon>Dikarya</taxon>
        <taxon>Basidiomycota</taxon>
        <taxon>Agaricomycotina</taxon>
        <taxon>Agaricomycetes</taxon>
        <taxon>Thelephorales</taxon>
        <taxon>Thelephoraceae</taxon>
        <taxon>Thelephora</taxon>
    </lineage>
</organism>
<reference evidence="1" key="2">
    <citation type="journal article" date="2020" name="Nat. Commun.">
        <title>Large-scale genome sequencing of mycorrhizal fungi provides insights into the early evolution of symbiotic traits.</title>
        <authorList>
            <person name="Miyauchi S."/>
            <person name="Kiss E."/>
            <person name="Kuo A."/>
            <person name="Drula E."/>
            <person name="Kohler A."/>
            <person name="Sanchez-Garcia M."/>
            <person name="Morin E."/>
            <person name="Andreopoulos B."/>
            <person name="Barry K.W."/>
            <person name="Bonito G."/>
            <person name="Buee M."/>
            <person name="Carver A."/>
            <person name="Chen C."/>
            <person name="Cichocki N."/>
            <person name="Clum A."/>
            <person name="Culley D."/>
            <person name="Crous P.W."/>
            <person name="Fauchery L."/>
            <person name="Girlanda M."/>
            <person name="Hayes R.D."/>
            <person name="Keri Z."/>
            <person name="LaButti K."/>
            <person name="Lipzen A."/>
            <person name="Lombard V."/>
            <person name="Magnuson J."/>
            <person name="Maillard F."/>
            <person name="Murat C."/>
            <person name="Nolan M."/>
            <person name="Ohm R.A."/>
            <person name="Pangilinan J."/>
            <person name="Pereira M.F."/>
            <person name="Perotto S."/>
            <person name="Peter M."/>
            <person name="Pfister S."/>
            <person name="Riley R."/>
            <person name="Sitrit Y."/>
            <person name="Stielow J.B."/>
            <person name="Szollosi G."/>
            <person name="Zifcakova L."/>
            <person name="Stursova M."/>
            <person name="Spatafora J.W."/>
            <person name="Tedersoo L."/>
            <person name="Vaario L.M."/>
            <person name="Yamada A."/>
            <person name="Yan M."/>
            <person name="Wang P."/>
            <person name="Xu J."/>
            <person name="Bruns T."/>
            <person name="Baldrian P."/>
            <person name="Vilgalys R."/>
            <person name="Dunand C."/>
            <person name="Henrissat B."/>
            <person name="Grigoriev I.V."/>
            <person name="Hibbett D."/>
            <person name="Nagy L.G."/>
            <person name="Martin F.M."/>
        </authorList>
    </citation>
    <scope>NUCLEOTIDE SEQUENCE</scope>
    <source>
        <strain evidence="1">P2</strain>
    </source>
</reference>
<dbReference type="EMBL" id="MU117981">
    <property type="protein sequence ID" value="KAF9650792.1"/>
    <property type="molecule type" value="Genomic_DNA"/>
</dbReference>
<keyword evidence="2" id="KW-1185">Reference proteome</keyword>
<dbReference type="Proteomes" id="UP000886501">
    <property type="component" value="Unassembled WGS sequence"/>
</dbReference>
<accession>A0ACB6ZMD5</accession>
<name>A0ACB6ZMD5_THEGA</name>